<evidence type="ECO:0000256" key="3">
    <source>
        <dbReference type="ARBA" id="ARBA00023163"/>
    </source>
</evidence>
<accession>A0A7J7MSE5</accession>
<keyword evidence="1" id="KW-0805">Transcription regulation</keyword>
<reference evidence="6 7" key="1">
    <citation type="journal article" date="2020" name="IScience">
        <title>Genome Sequencing of the Endangered Kingdonia uniflora (Circaeasteraceae, Ranunculales) Reveals Potential Mechanisms of Evolutionary Specialization.</title>
        <authorList>
            <person name="Sun Y."/>
            <person name="Deng T."/>
            <person name="Zhang A."/>
            <person name="Moore M.J."/>
            <person name="Landis J.B."/>
            <person name="Lin N."/>
            <person name="Zhang H."/>
            <person name="Zhang X."/>
            <person name="Huang J."/>
            <person name="Zhang X."/>
            <person name="Sun H."/>
            <person name="Wang H."/>
        </authorList>
    </citation>
    <scope>NUCLEOTIDE SEQUENCE [LARGE SCALE GENOMIC DNA]</scope>
    <source>
        <strain evidence="6">TB1705</strain>
        <tissue evidence="6">Leaf</tissue>
    </source>
</reference>
<protein>
    <recommendedName>
        <fullName evidence="5">NAC domain-containing protein</fullName>
    </recommendedName>
</protein>
<evidence type="ECO:0000313" key="6">
    <source>
        <dbReference type="EMBL" id="KAF6157825.1"/>
    </source>
</evidence>
<dbReference type="InterPro" id="IPR003441">
    <property type="entry name" value="NAC-dom"/>
</dbReference>
<dbReference type="PROSITE" id="PS51005">
    <property type="entry name" value="NAC"/>
    <property type="match status" value="2"/>
</dbReference>
<organism evidence="6 7">
    <name type="scientific">Kingdonia uniflora</name>
    <dbReference type="NCBI Taxonomy" id="39325"/>
    <lineage>
        <taxon>Eukaryota</taxon>
        <taxon>Viridiplantae</taxon>
        <taxon>Streptophyta</taxon>
        <taxon>Embryophyta</taxon>
        <taxon>Tracheophyta</taxon>
        <taxon>Spermatophyta</taxon>
        <taxon>Magnoliopsida</taxon>
        <taxon>Ranunculales</taxon>
        <taxon>Circaeasteraceae</taxon>
        <taxon>Kingdonia</taxon>
    </lineage>
</organism>
<dbReference type="SUPFAM" id="SSF101941">
    <property type="entry name" value="NAC domain"/>
    <property type="match status" value="2"/>
</dbReference>
<evidence type="ECO:0000259" key="5">
    <source>
        <dbReference type="PROSITE" id="PS51005"/>
    </source>
</evidence>
<dbReference type="GO" id="GO:0003700">
    <property type="term" value="F:DNA-binding transcription factor activity"/>
    <property type="evidence" value="ECO:0007669"/>
    <property type="project" value="InterPro"/>
</dbReference>
<dbReference type="InterPro" id="IPR036093">
    <property type="entry name" value="NAC_dom_sf"/>
</dbReference>
<comment type="caution">
    <text evidence="6">The sequence shown here is derived from an EMBL/GenBank/DDBJ whole genome shotgun (WGS) entry which is preliminary data.</text>
</comment>
<dbReference type="InterPro" id="IPR044799">
    <property type="entry name" value="SOG1-like"/>
</dbReference>
<evidence type="ECO:0000313" key="7">
    <source>
        <dbReference type="Proteomes" id="UP000541444"/>
    </source>
</evidence>
<evidence type="ECO:0000256" key="1">
    <source>
        <dbReference type="ARBA" id="ARBA00023015"/>
    </source>
</evidence>
<dbReference type="OrthoDB" id="643388at2759"/>
<dbReference type="PANTHER" id="PTHR31079:SF2">
    <property type="entry name" value="NAC DOMAIN CONTAINING PROTEIN 44-RELATED"/>
    <property type="match status" value="1"/>
</dbReference>
<dbReference type="Pfam" id="PF02365">
    <property type="entry name" value="NAM"/>
    <property type="match status" value="2"/>
</dbReference>
<name>A0A7J7MSE5_9MAGN</name>
<evidence type="ECO:0000256" key="2">
    <source>
        <dbReference type="ARBA" id="ARBA00023125"/>
    </source>
</evidence>
<dbReference type="GO" id="GO:0005634">
    <property type="term" value="C:nucleus"/>
    <property type="evidence" value="ECO:0007669"/>
    <property type="project" value="TreeGrafter"/>
</dbReference>
<feature type="domain" description="NAC" evidence="5">
    <location>
        <begin position="340"/>
        <end position="509"/>
    </location>
</feature>
<dbReference type="Proteomes" id="UP000541444">
    <property type="component" value="Unassembled WGS sequence"/>
</dbReference>
<dbReference type="PANTHER" id="PTHR31079">
    <property type="entry name" value="NAC DOMAIN-CONTAINING PROTEIN 73"/>
    <property type="match status" value="1"/>
</dbReference>
<keyword evidence="4" id="KW-0539">Nucleus</keyword>
<proteinExistence type="predicted"/>
<sequence>MSWAWLIGGREIAAIIKNATQLPSYQLKDHGAIRECPNCHHLIDNSDVSFEWPGLPAGVKFDPSDAELLEHLSGSKRKGNNVFFFHKTTSAYATGSRKRRKVLRQHNSSEDLRWHKTGKTKAVMENGHHKGWKKIMVLYRSTNKGSKADKSNWVMHQYHLGDNEDEGEVEFVVSKLFYQTNGVIEEPVAVEFQASSSTPLQHTSHRSFQGNYCPLLDEENVYYISSAKDAELFSEAPELHPEAVALKDEKWESGIDQVSNFSHFKNKSDMLGGDLDATCGITEFDNLNLDTSPDFLLSDAQFGYLEMENILDRVFLNWRLLKASFVVPCLVQVAVEWPGLPAGVKFDPSDVELIKHLSGKAGLGNSEPHLFINEFIPTLEGEDGICYTHPENLPGSKRDGNSVHFFHRTSRAYATGPRKRRRIHGQCNSSEEHVRWHKTGKTKAMMENGIQRGWKKIMQAKQFGKDDIDHLVIEEPVTTGVRASPSTPLQHTANHSRQGKRVLLDEVDEENVYYSPAQDTELTLEAPESNQEDVSLEDLRGLPLWWEGKAQAVEESYNVNSSLCNENFNSYTPAKNVDVSLLCNENLDSNARADDMDASLLCNENLDPYAPIDESGLQHVPYFFDFDESRSGMPGGDINTTYGISDLNNLEMGAPPFSLLDLQFGSQESLGG</sequence>
<dbReference type="GO" id="GO:0000976">
    <property type="term" value="F:transcription cis-regulatory region binding"/>
    <property type="evidence" value="ECO:0007669"/>
    <property type="project" value="TreeGrafter"/>
</dbReference>
<keyword evidence="3" id="KW-0804">Transcription</keyword>
<dbReference type="EMBL" id="JACGCM010001254">
    <property type="protein sequence ID" value="KAF6157825.1"/>
    <property type="molecule type" value="Genomic_DNA"/>
</dbReference>
<dbReference type="AlphaFoldDB" id="A0A7J7MSE5"/>
<keyword evidence="2" id="KW-0238">DNA-binding</keyword>
<feature type="domain" description="NAC" evidence="5">
    <location>
        <begin position="29"/>
        <end position="179"/>
    </location>
</feature>
<gene>
    <name evidence="6" type="ORF">GIB67_038951</name>
</gene>
<keyword evidence="7" id="KW-1185">Reference proteome</keyword>
<dbReference type="Gene3D" id="2.170.150.80">
    <property type="entry name" value="NAC domain"/>
    <property type="match status" value="2"/>
</dbReference>
<evidence type="ECO:0000256" key="4">
    <source>
        <dbReference type="ARBA" id="ARBA00023242"/>
    </source>
</evidence>